<evidence type="ECO:0000313" key="3">
    <source>
        <dbReference type="Proteomes" id="UP001237642"/>
    </source>
</evidence>
<dbReference type="EMBL" id="JAUIZM010000010">
    <property type="protein sequence ID" value="KAK1361128.1"/>
    <property type="molecule type" value="Genomic_DNA"/>
</dbReference>
<protein>
    <submittedName>
        <fullName evidence="2">RPM1 interacting</fullName>
    </submittedName>
</protein>
<name>A0AAD8M6K3_9APIA</name>
<evidence type="ECO:0000313" key="2">
    <source>
        <dbReference type="EMBL" id="KAK1361128.1"/>
    </source>
</evidence>
<evidence type="ECO:0000256" key="1">
    <source>
        <dbReference type="SAM" id="MobiDB-lite"/>
    </source>
</evidence>
<keyword evidence="3" id="KW-1185">Reference proteome</keyword>
<gene>
    <name evidence="2" type="ORF">POM88_045602</name>
</gene>
<organism evidence="2 3">
    <name type="scientific">Heracleum sosnowskyi</name>
    <dbReference type="NCBI Taxonomy" id="360622"/>
    <lineage>
        <taxon>Eukaryota</taxon>
        <taxon>Viridiplantae</taxon>
        <taxon>Streptophyta</taxon>
        <taxon>Embryophyta</taxon>
        <taxon>Tracheophyta</taxon>
        <taxon>Spermatophyta</taxon>
        <taxon>Magnoliopsida</taxon>
        <taxon>eudicotyledons</taxon>
        <taxon>Gunneridae</taxon>
        <taxon>Pentapetalae</taxon>
        <taxon>asterids</taxon>
        <taxon>campanulids</taxon>
        <taxon>Apiales</taxon>
        <taxon>Apiaceae</taxon>
        <taxon>Apioideae</taxon>
        <taxon>apioid superclade</taxon>
        <taxon>Tordylieae</taxon>
        <taxon>Tordyliinae</taxon>
        <taxon>Heracleum</taxon>
    </lineage>
</organism>
<reference evidence="2" key="2">
    <citation type="submission" date="2023-05" db="EMBL/GenBank/DDBJ databases">
        <authorList>
            <person name="Schelkunov M.I."/>
        </authorList>
    </citation>
    <scope>NUCLEOTIDE SEQUENCE</scope>
    <source>
        <strain evidence="2">Hsosn_3</strain>
        <tissue evidence="2">Leaf</tissue>
    </source>
</reference>
<dbReference type="InterPro" id="IPR053234">
    <property type="entry name" value="RPM1_Interactor"/>
</dbReference>
<proteinExistence type="predicted"/>
<dbReference type="AlphaFoldDB" id="A0AAD8M6K3"/>
<feature type="compositionally biased region" description="Low complexity" evidence="1">
    <location>
        <begin position="1"/>
        <end position="15"/>
    </location>
</feature>
<sequence>MKSGVSEKSGGSKTKLNVKKKQSTPIRSIFCLKNKSNLKEIEKREDCFILDFNPDDSLRKLPVSNKSNADSADISIVAETGQVACRDFPHSRDNCAKYPFNKTNHENYCRLCYCFVCDTAAPCYLWAGSSGHCHAMNNEAWKLQRKTSKMVREMMQDICKADLSKAKRMGK</sequence>
<accession>A0AAD8M6K3</accession>
<comment type="caution">
    <text evidence="2">The sequence shown here is derived from an EMBL/GenBank/DDBJ whole genome shotgun (WGS) entry which is preliminary data.</text>
</comment>
<dbReference type="Proteomes" id="UP001237642">
    <property type="component" value="Unassembled WGS sequence"/>
</dbReference>
<feature type="region of interest" description="Disordered" evidence="1">
    <location>
        <begin position="1"/>
        <end position="22"/>
    </location>
</feature>
<dbReference type="PANTHER" id="PTHR33443">
    <property type="entry name" value="ZGC:112980"/>
    <property type="match status" value="1"/>
</dbReference>
<dbReference type="PANTHER" id="PTHR33443:SF30">
    <property type="entry name" value="SARCOSINE DEHYDROGENASE-2C PROTEIN"/>
    <property type="match status" value="1"/>
</dbReference>
<reference evidence="2" key="1">
    <citation type="submission" date="2023-02" db="EMBL/GenBank/DDBJ databases">
        <title>Genome of toxic invasive species Heracleum sosnowskyi carries increased number of genes despite the absence of recent whole-genome duplications.</title>
        <authorList>
            <person name="Schelkunov M."/>
            <person name="Shtratnikova V."/>
            <person name="Makarenko M."/>
            <person name="Klepikova A."/>
            <person name="Omelchenko D."/>
            <person name="Novikova G."/>
            <person name="Obukhova E."/>
            <person name="Bogdanov V."/>
            <person name="Penin A."/>
            <person name="Logacheva M."/>
        </authorList>
    </citation>
    <scope>NUCLEOTIDE SEQUENCE</scope>
    <source>
        <strain evidence="2">Hsosn_3</strain>
        <tissue evidence="2">Leaf</tissue>
    </source>
</reference>